<feature type="compositionally biased region" description="Basic residues" evidence="1">
    <location>
        <begin position="196"/>
        <end position="209"/>
    </location>
</feature>
<sequence length="209" mass="24289">LSKVYSLLADPEKRIIYDETGAVDDEDTFGDKTYEDWVQYWRQLFPPITTNDIDNFFAKYRNSEEELNDLVNVYERSKGDMDVIMERMILASHEEEERICGLVNQLIKDGRVQAYDAFVNEDPKKTARRNKRAANEKKMYEAEKKKQRKSVSSSGENEAAGMESLMLALRANREKQASNFDNLMDRLSEKYCKPSKSAKGKQSTKRSRK</sequence>
<accession>A0A183BEA1</accession>
<proteinExistence type="predicted"/>
<evidence type="ECO:0000256" key="1">
    <source>
        <dbReference type="SAM" id="MobiDB-lite"/>
    </source>
</evidence>
<protein>
    <submittedName>
        <fullName evidence="3">DnaJ subfamily C member 9</fullName>
    </submittedName>
</protein>
<dbReference type="InterPro" id="IPR052594">
    <property type="entry name" value="J_domain-containing_protein"/>
</dbReference>
<reference evidence="3" key="1">
    <citation type="submission" date="2016-06" db="UniProtKB">
        <authorList>
            <consortium name="WormBaseParasite"/>
        </authorList>
    </citation>
    <scope>IDENTIFICATION</scope>
</reference>
<feature type="domain" description="DNAJC9 HTH" evidence="2">
    <location>
        <begin position="60"/>
        <end position="127"/>
    </location>
</feature>
<name>A0A183BEA1_9TREM</name>
<evidence type="ECO:0000313" key="3">
    <source>
        <dbReference type="WBParaSite" id="ECPE_0001758101-mRNA-1"/>
    </source>
</evidence>
<feature type="compositionally biased region" description="Basic and acidic residues" evidence="1">
    <location>
        <begin position="133"/>
        <end position="144"/>
    </location>
</feature>
<dbReference type="PANTHER" id="PTHR44144:SF1">
    <property type="entry name" value="DNAJ HOMOLOG SUBFAMILY C MEMBER 9"/>
    <property type="match status" value="1"/>
</dbReference>
<evidence type="ECO:0000259" key="2">
    <source>
        <dbReference type="Pfam" id="PF23302"/>
    </source>
</evidence>
<dbReference type="WBParaSite" id="ECPE_0001758101-mRNA-1">
    <property type="protein sequence ID" value="ECPE_0001758101-mRNA-1"/>
    <property type="gene ID" value="ECPE_0001758101"/>
</dbReference>
<feature type="region of interest" description="Disordered" evidence="1">
    <location>
        <begin position="123"/>
        <end position="159"/>
    </location>
</feature>
<dbReference type="InterPro" id="IPR056453">
    <property type="entry name" value="HTH_DNAJC9"/>
</dbReference>
<feature type="region of interest" description="Disordered" evidence="1">
    <location>
        <begin position="188"/>
        <end position="209"/>
    </location>
</feature>
<dbReference type="Pfam" id="PF23302">
    <property type="entry name" value="HTH_DNAJC9"/>
    <property type="match status" value="1"/>
</dbReference>
<dbReference type="PANTHER" id="PTHR44144">
    <property type="entry name" value="DNAJ HOMOLOG SUBFAMILY C MEMBER 9"/>
    <property type="match status" value="1"/>
</dbReference>
<dbReference type="GO" id="GO:0005634">
    <property type="term" value="C:nucleus"/>
    <property type="evidence" value="ECO:0007669"/>
    <property type="project" value="TreeGrafter"/>
</dbReference>
<dbReference type="GO" id="GO:0005737">
    <property type="term" value="C:cytoplasm"/>
    <property type="evidence" value="ECO:0007669"/>
    <property type="project" value="TreeGrafter"/>
</dbReference>
<dbReference type="GO" id="GO:0031072">
    <property type="term" value="F:heat shock protein binding"/>
    <property type="evidence" value="ECO:0007669"/>
    <property type="project" value="TreeGrafter"/>
</dbReference>
<dbReference type="AlphaFoldDB" id="A0A183BEA1"/>
<organism evidence="3">
    <name type="scientific">Echinostoma caproni</name>
    <dbReference type="NCBI Taxonomy" id="27848"/>
    <lineage>
        <taxon>Eukaryota</taxon>
        <taxon>Metazoa</taxon>
        <taxon>Spiralia</taxon>
        <taxon>Lophotrochozoa</taxon>
        <taxon>Platyhelminthes</taxon>
        <taxon>Trematoda</taxon>
        <taxon>Digenea</taxon>
        <taxon>Plagiorchiida</taxon>
        <taxon>Echinostomata</taxon>
        <taxon>Echinostomatoidea</taxon>
        <taxon>Echinostomatidae</taxon>
        <taxon>Echinostoma</taxon>
    </lineage>
</organism>